<dbReference type="Pfam" id="PF00092">
    <property type="entry name" value="VWA"/>
    <property type="match status" value="2"/>
</dbReference>
<feature type="region of interest" description="Disordered" evidence="1">
    <location>
        <begin position="859"/>
        <end position="934"/>
    </location>
</feature>
<feature type="domain" description="VWFA" evidence="2">
    <location>
        <begin position="568"/>
        <end position="727"/>
    </location>
</feature>
<dbReference type="InterPro" id="IPR052229">
    <property type="entry name" value="Collagen-VI/PIF"/>
</dbReference>
<evidence type="ECO:0000256" key="1">
    <source>
        <dbReference type="SAM" id="MobiDB-lite"/>
    </source>
</evidence>
<proteinExistence type="predicted"/>
<dbReference type="PANTHER" id="PTHR22588:SF3">
    <property type="entry name" value="VWFA DOMAIN-CONTAINING PROTEIN"/>
    <property type="match status" value="1"/>
</dbReference>
<name>A0AAE9JSB2_CAEBR</name>
<dbReference type="SMART" id="SM00327">
    <property type="entry name" value="VWA"/>
    <property type="match status" value="2"/>
</dbReference>
<evidence type="ECO:0000313" key="3">
    <source>
        <dbReference type="EMBL" id="UMM43181.1"/>
    </source>
</evidence>
<dbReference type="PROSITE" id="PS50234">
    <property type="entry name" value="VWFA"/>
    <property type="match status" value="2"/>
</dbReference>
<keyword evidence="4" id="KW-1185">Reference proteome</keyword>
<dbReference type="EMBL" id="CP092625">
    <property type="protein sequence ID" value="UMM43181.1"/>
    <property type="molecule type" value="Genomic_DNA"/>
</dbReference>
<dbReference type="Gene3D" id="3.40.50.410">
    <property type="entry name" value="von Willebrand factor, type A domain"/>
    <property type="match status" value="2"/>
</dbReference>
<feature type="compositionally biased region" description="Low complexity" evidence="1">
    <location>
        <begin position="884"/>
        <end position="934"/>
    </location>
</feature>
<feature type="region of interest" description="Disordered" evidence="1">
    <location>
        <begin position="950"/>
        <end position="1003"/>
    </location>
</feature>
<dbReference type="SUPFAM" id="SSF53300">
    <property type="entry name" value="vWA-like"/>
    <property type="match status" value="2"/>
</dbReference>
<evidence type="ECO:0000313" key="4">
    <source>
        <dbReference type="Proteomes" id="UP000829354"/>
    </source>
</evidence>
<feature type="region of interest" description="Disordered" evidence="1">
    <location>
        <begin position="794"/>
        <end position="814"/>
    </location>
</feature>
<gene>
    <name evidence="3" type="ORF">L5515_018760</name>
</gene>
<reference evidence="3 4" key="1">
    <citation type="submission" date="2022-04" db="EMBL/GenBank/DDBJ databases">
        <title>Chromosome-level reference genomes for two strains of Caenorhabditis briggsae: an improved platform for comparative genomics.</title>
        <authorList>
            <person name="Stevens L."/>
            <person name="Andersen E."/>
        </authorList>
    </citation>
    <scope>NUCLEOTIDE SEQUENCE [LARGE SCALE GENOMIC DNA]</scope>
    <source>
        <strain evidence="3">VX34</strain>
        <tissue evidence="3">Whole-organism</tissue>
    </source>
</reference>
<dbReference type="InterPro" id="IPR036465">
    <property type="entry name" value="vWFA_dom_sf"/>
</dbReference>
<feature type="compositionally biased region" description="Basic and acidic residues" evidence="1">
    <location>
        <begin position="969"/>
        <end position="990"/>
    </location>
</feature>
<dbReference type="Proteomes" id="UP000829354">
    <property type="component" value="Chromosome X"/>
</dbReference>
<feature type="compositionally biased region" description="Polar residues" evidence="1">
    <location>
        <begin position="992"/>
        <end position="1003"/>
    </location>
</feature>
<organism evidence="3 4">
    <name type="scientific">Caenorhabditis briggsae</name>
    <dbReference type="NCBI Taxonomy" id="6238"/>
    <lineage>
        <taxon>Eukaryota</taxon>
        <taxon>Metazoa</taxon>
        <taxon>Ecdysozoa</taxon>
        <taxon>Nematoda</taxon>
        <taxon>Chromadorea</taxon>
        <taxon>Rhabditida</taxon>
        <taxon>Rhabditina</taxon>
        <taxon>Rhabditomorpha</taxon>
        <taxon>Rhabditoidea</taxon>
        <taxon>Rhabditidae</taxon>
        <taxon>Peloderinae</taxon>
        <taxon>Caenorhabditis</taxon>
    </lineage>
</organism>
<evidence type="ECO:0000259" key="2">
    <source>
        <dbReference type="PROSITE" id="PS50234"/>
    </source>
</evidence>
<accession>A0AAE9JSB2</accession>
<dbReference type="InterPro" id="IPR002035">
    <property type="entry name" value="VWF_A"/>
</dbReference>
<feature type="compositionally biased region" description="Basic and acidic residues" evidence="1">
    <location>
        <begin position="866"/>
        <end position="879"/>
    </location>
</feature>
<dbReference type="PANTHER" id="PTHR22588">
    <property type="entry name" value="VWFA DOMAIN-CONTAINING PROTEIN"/>
    <property type="match status" value="1"/>
</dbReference>
<feature type="region of interest" description="Disordered" evidence="1">
    <location>
        <begin position="1022"/>
        <end position="1078"/>
    </location>
</feature>
<sequence>MEELVKMINKLRVEFDKEQQWNRYVDGNILYNVTDEKSANTVHSYVLDPDNNLSLEETHKYFEYIMKALRNLSIDAIDKIDNKWLESAARNREIFADAKGKILKRWTELIFEKCGSENNKNEIVYQLENLTLSFWRASAERKGKIIFFPGIHIEVVPFLQSIRVVQNYEQHTNELHEVLKKYPLEFLYQYVEPEEEVEPYDEQVPDIFVENKKVAKKKLKKKTAKKGLTNTIEMALKTGDKKKKKQAHLSQRTLLSRSPSLNIRFNLYSDVTPIFKKSASKERATDGTEHKIDFGTEAFLGPIYHISSFESERKSQKYGSWSITLDVGLEERKLNGESILVSLKVPVEEVFLGSNEPVVAFRDDSSDDWKKGVFTTHSQFDQNTFIVTTRLSKMGYVSLFQHNDFHYPYKSWQISFEKEKIYFKLHTNVVELAFVVEDSYFYLDTLTGDEFSKLRNLHQRKMSLSELVMKLEKHGVHIIPNKDIIKKHRDTKKDLDLEIFTYRLICLNQINCESCRMNATVSVETVVLTVDGAPRNITTKSPGKYVVNFGEAGKKSKLHEIVCPPVLDIIILFDTSGGNDTVFEQQKNWTIKIVRDLPVHEDAVRVGIVQYSERNDIITHLETLKFMPGEDTRTGVALSKADDEIFNYDGGARLKATRLIIVFTDGLSMDKPTLAAKALRRKGVKIYTISVNSIGFVPEMLGIVGDADNVFGPTDEDRIEERLLGEVESSRSCEIQPRKNEKTTSSFGWRITDAAAIVSPVTEAAVVVFDSTSESTSESISTTIASLNASFKSNESNNSVENIGHNETSTTDSSLSNVISTILPTSHTWKEPVQLFTVETESTHENKVLNLTNLKTSLAEESNTSEAKDKTGIDQESTKRSSVPATTETKTETPSTPTENTGASTTVSTTLPPGTTICINPPTSTPSSSSSAHFSTKSFLVKLGVKKEKKEKDPLSKFLGRDVPNGNSVKEESDLVKSKLDNSSVEKDSENSSETIETKTPTSALPTSKFLFSTRVTFRSMSTSTTTTSTTSDSTTAKSTTTSPTTTTITTTPVTNSKKSIKTEATTESTTTTTTQSSSFTPLAKSSLSLQTFSEVTAFPTLLSMEKAVTLPINNAVTALGVSKPIKKKIRRIIKRRRNILSSSKAKKVTKKVLEIKRVPTPTTPPIRSTLRPLIIEEKEEEIFSASVQCPMDILFVVDSSGSIARTYDTQKDYLTQLIKKVEPSRSHRVGLIQFAGPHIQKMEWSFDTHSKNSQLLSAIRSVRHLTGTTYIGAALELSLILLDSRRKHTETTVILISDGFSQDDSTQQAKLLRQLPNVKMYAISLNKLTNTKYLTDIVGDRKNLFINDESQWFEEFFTKKLRCVPTTR</sequence>
<feature type="domain" description="VWFA" evidence="2">
    <location>
        <begin position="1193"/>
        <end position="1362"/>
    </location>
</feature>
<protein>
    <recommendedName>
        <fullName evidence="2">VWFA domain-containing protein</fullName>
    </recommendedName>
</protein>
<dbReference type="CDD" id="cd01450">
    <property type="entry name" value="vWFA_subfamily_ECM"/>
    <property type="match status" value="1"/>
</dbReference>